<feature type="domain" description="Aminoacyl-transfer RNA synthetases class-II family profile" evidence="7">
    <location>
        <begin position="253"/>
        <end position="710"/>
    </location>
</feature>
<evidence type="ECO:0000313" key="9">
    <source>
        <dbReference type="Proteomes" id="UP000422736"/>
    </source>
</evidence>
<evidence type="ECO:0000256" key="1">
    <source>
        <dbReference type="ARBA" id="ARBA00006303"/>
    </source>
</evidence>
<dbReference type="HAMAP" id="MF_00044">
    <property type="entry name" value="Asp_tRNA_synth_type1"/>
    <property type="match status" value="1"/>
</dbReference>
<dbReference type="InterPro" id="IPR004115">
    <property type="entry name" value="GAD-like_sf"/>
</dbReference>
<gene>
    <name evidence="8" type="primary">MSD1</name>
    <name evidence="8" type="ORF">FIM1_34</name>
</gene>
<keyword evidence="6" id="KW-0030">Aminoacyl-tRNA synthetase</keyword>
<protein>
    <submittedName>
        <fullName evidence="8">AspS bact</fullName>
    </submittedName>
</protein>
<dbReference type="InterPro" id="IPR012340">
    <property type="entry name" value="NA-bd_OB-fold"/>
</dbReference>
<evidence type="ECO:0000259" key="7">
    <source>
        <dbReference type="PROSITE" id="PS50862"/>
    </source>
</evidence>
<dbReference type="PRINTS" id="PR01042">
    <property type="entry name" value="TRNASYNTHASP"/>
</dbReference>
<dbReference type="EMBL" id="CP015054">
    <property type="protein sequence ID" value="QGN13397.1"/>
    <property type="molecule type" value="Genomic_DNA"/>
</dbReference>
<proteinExistence type="inferred from homology"/>
<dbReference type="Pfam" id="PF00152">
    <property type="entry name" value="tRNA-synt_2"/>
    <property type="match status" value="1"/>
</dbReference>
<dbReference type="Gene3D" id="3.30.930.10">
    <property type="entry name" value="Bira Bifunctional Protein, Domain 2"/>
    <property type="match status" value="1"/>
</dbReference>
<evidence type="ECO:0000256" key="3">
    <source>
        <dbReference type="ARBA" id="ARBA00022741"/>
    </source>
</evidence>
<dbReference type="NCBIfam" id="TIGR00459">
    <property type="entry name" value="aspS_bact"/>
    <property type="match status" value="1"/>
</dbReference>
<evidence type="ECO:0000256" key="2">
    <source>
        <dbReference type="ARBA" id="ARBA00022598"/>
    </source>
</evidence>
<dbReference type="NCBIfam" id="NF001750">
    <property type="entry name" value="PRK00476.1"/>
    <property type="match status" value="1"/>
</dbReference>
<comment type="similarity">
    <text evidence="1">Belongs to the class-II aminoacyl-tRNA synthetase family. Type 1 subfamily.</text>
</comment>
<dbReference type="PANTHER" id="PTHR22594">
    <property type="entry name" value="ASPARTYL/LYSYL-TRNA SYNTHETASE"/>
    <property type="match status" value="1"/>
</dbReference>
<keyword evidence="4" id="KW-0067">ATP-binding</keyword>
<accession>A0ABX6ENH9</accession>
<keyword evidence="9" id="KW-1185">Reference proteome</keyword>
<dbReference type="InterPro" id="IPR006195">
    <property type="entry name" value="aa-tRNA-synth_II"/>
</dbReference>
<keyword evidence="5" id="KW-0648">Protein biosynthesis</keyword>
<dbReference type="InterPro" id="IPR002312">
    <property type="entry name" value="Asp/Asn-tRNA-synth_IIb"/>
</dbReference>
<dbReference type="SUPFAM" id="SSF55681">
    <property type="entry name" value="Class II aaRS and biotin synthetases"/>
    <property type="match status" value="1"/>
</dbReference>
<sequence length="730" mass="83362">MIYIHIIQLLSNFFIPTIRLFFAFSHRTKRNKAISFLHIMWKYSCIYNKNKLLESCQVYIDCTTTRTTNNFTMLKIRRFSTFSNRLGPFPPLNSVKDKFIFKSSSETSSISSIIENKQEKGNVIINGWIDAKPKKVGKNLIFGTLRDTNGETIQIVDSQSLLKDSQVEDVVQIVGELSEKKKSGNAASQANCHNKEFELKLLNLQKLNQANKKPSQLQDFKIKDTNFPPEYRYLQLRLPKYQRNLELRYEASKSIRSLLDSFNFVEIETPLLFKSTPEGAREFLVPTRGKIDGEASFYALPQSPQQYKQLLIASGVHRYFQIARCFRDEDLRSDRQPEFTQIDMEMAFAAGKDVREVIEKVVTCTWNKHNVAGTDLHTLDKAGNIVPASSEQKIAQLTYQHVMTNYGIDKPDLRSPDLKIMDLSEFKAYGYTNKDFPVFEVLVLRNAFESMENFEKEWGFLSNTDNYKSRTPIVVPIENEDAQTSWFNKFLSIAAFENPKLVTKFLNLQKGDIIIGSTREPTRRLFENPTPLGRARQLVLQTAKGKELFRKTDASVAAWVVDFPLFSPVEKAETTQRLYPEYVPDSFCSTHHPFTMVSLKDYNKLESDPLACHGEHYDLVINGVELGGGSTRIHDPELQNFIFHNILKIKNSEELFGHLLNAFKMGTPPHAGFAIGFDRMCAMLCGTESIRDVIAFPKSISGVDKVVGSPSKVPSYTLTEYNIKSNTDLD</sequence>
<evidence type="ECO:0000313" key="8">
    <source>
        <dbReference type="EMBL" id="QGN13397.1"/>
    </source>
</evidence>
<dbReference type="Gene3D" id="2.40.50.140">
    <property type="entry name" value="Nucleic acid-binding proteins"/>
    <property type="match status" value="1"/>
</dbReference>
<dbReference type="Proteomes" id="UP000422736">
    <property type="component" value="Chromosome 1"/>
</dbReference>
<dbReference type="InterPro" id="IPR045864">
    <property type="entry name" value="aa-tRNA-synth_II/BPL/LPL"/>
</dbReference>
<evidence type="ECO:0000256" key="5">
    <source>
        <dbReference type="ARBA" id="ARBA00022917"/>
    </source>
</evidence>
<evidence type="ECO:0000256" key="6">
    <source>
        <dbReference type="ARBA" id="ARBA00023146"/>
    </source>
</evidence>
<dbReference type="Gene3D" id="3.30.1360.30">
    <property type="entry name" value="GAD-like domain"/>
    <property type="match status" value="1"/>
</dbReference>
<evidence type="ECO:0000256" key="4">
    <source>
        <dbReference type="ARBA" id="ARBA00022840"/>
    </source>
</evidence>
<dbReference type="SUPFAM" id="SSF50249">
    <property type="entry name" value="Nucleic acid-binding proteins"/>
    <property type="match status" value="1"/>
</dbReference>
<dbReference type="InterPro" id="IPR004524">
    <property type="entry name" value="Asp-tRNA-ligase_1"/>
</dbReference>
<reference evidence="8 9" key="1">
    <citation type="submission" date="2016-03" db="EMBL/GenBank/DDBJ databases">
        <title>How can Kluyveromyces marxianus grow so fast - potential evolutionary course in Saccharomyces Complex revealed by comparative genomics.</title>
        <authorList>
            <person name="Mo W."/>
            <person name="Lu W."/>
            <person name="Yang X."/>
            <person name="Qi J."/>
            <person name="Lv H."/>
        </authorList>
    </citation>
    <scope>NUCLEOTIDE SEQUENCE [LARGE SCALE GENOMIC DNA]</scope>
    <source>
        <strain evidence="8 9">FIM1</strain>
    </source>
</reference>
<reference evidence="8 9" key="2">
    <citation type="submission" date="2019-11" db="EMBL/GenBank/DDBJ databases">
        <authorList>
            <person name="Lu H."/>
        </authorList>
    </citation>
    <scope>NUCLEOTIDE SEQUENCE [LARGE SCALE GENOMIC DNA]</scope>
    <source>
        <strain evidence="8 9">FIM1</strain>
    </source>
</reference>
<dbReference type="PROSITE" id="PS50862">
    <property type="entry name" value="AA_TRNA_LIGASE_II"/>
    <property type="match status" value="1"/>
</dbReference>
<dbReference type="InterPro" id="IPR004364">
    <property type="entry name" value="Aa-tRNA-synt_II"/>
</dbReference>
<keyword evidence="2" id="KW-0436">Ligase</keyword>
<name>A0ABX6ENH9_KLUMA</name>
<dbReference type="PANTHER" id="PTHR22594:SF5">
    <property type="entry name" value="ASPARTATE--TRNA LIGASE, MITOCHONDRIAL"/>
    <property type="match status" value="1"/>
</dbReference>
<organism evidence="8 9">
    <name type="scientific">Kluyveromyces marxianus</name>
    <name type="common">Yeast</name>
    <name type="synonym">Candida kefyr</name>
    <dbReference type="NCBI Taxonomy" id="4911"/>
    <lineage>
        <taxon>Eukaryota</taxon>
        <taxon>Fungi</taxon>
        <taxon>Dikarya</taxon>
        <taxon>Ascomycota</taxon>
        <taxon>Saccharomycotina</taxon>
        <taxon>Saccharomycetes</taxon>
        <taxon>Saccharomycetales</taxon>
        <taxon>Saccharomycetaceae</taxon>
        <taxon>Kluyveromyces</taxon>
    </lineage>
</organism>
<keyword evidence="3" id="KW-0547">Nucleotide-binding</keyword>